<name>A0A1M4UX28_9CLOT</name>
<dbReference type="EMBL" id="FQVM01000006">
    <property type="protein sequence ID" value="SHE61301.1"/>
    <property type="molecule type" value="Genomic_DNA"/>
</dbReference>
<keyword evidence="1" id="KW-0175">Coiled coil</keyword>
<dbReference type="OrthoDB" id="9781670at2"/>
<dbReference type="GO" id="GO:0003677">
    <property type="term" value="F:DNA binding"/>
    <property type="evidence" value="ECO:0007669"/>
    <property type="project" value="InterPro"/>
</dbReference>
<dbReference type="Pfam" id="PF13408">
    <property type="entry name" value="Zn_ribbon_recom"/>
    <property type="match status" value="1"/>
</dbReference>
<dbReference type="PROSITE" id="PS51737">
    <property type="entry name" value="RECOMBINASE_DNA_BIND"/>
    <property type="match status" value="1"/>
</dbReference>
<reference evidence="3 4" key="1">
    <citation type="submission" date="2016-11" db="EMBL/GenBank/DDBJ databases">
        <authorList>
            <person name="Jaros S."/>
            <person name="Januszkiewicz K."/>
            <person name="Wedrychowicz H."/>
        </authorList>
    </citation>
    <scope>NUCLEOTIDE SEQUENCE [LARGE SCALE GENOMIC DNA]</scope>
    <source>
        <strain evidence="3 4">DSM 2631</strain>
    </source>
</reference>
<dbReference type="Proteomes" id="UP000184035">
    <property type="component" value="Unassembled WGS sequence"/>
</dbReference>
<dbReference type="GO" id="GO:0000150">
    <property type="term" value="F:DNA strand exchange activity"/>
    <property type="evidence" value="ECO:0007669"/>
    <property type="project" value="InterPro"/>
</dbReference>
<dbReference type="InterPro" id="IPR011109">
    <property type="entry name" value="DNA_bind_recombinase_dom"/>
</dbReference>
<organism evidence="3 4">
    <name type="scientific">Clostridium fallax</name>
    <dbReference type="NCBI Taxonomy" id="1533"/>
    <lineage>
        <taxon>Bacteria</taxon>
        <taxon>Bacillati</taxon>
        <taxon>Bacillota</taxon>
        <taxon>Clostridia</taxon>
        <taxon>Eubacteriales</taxon>
        <taxon>Clostridiaceae</taxon>
        <taxon>Clostridium</taxon>
    </lineage>
</organism>
<dbReference type="AlphaFoldDB" id="A0A1M4UX28"/>
<evidence type="ECO:0000256" key="1">
    <source>
        <dbReference type="SAM" id="Coils"/>
    </source>
</evidence>
<dbReference type="Pfam" id="PF07508">
    <property type="entry name" value="Recombinase"/>
    <property type="match status" value="1"/>
</dbReference>
<protein>
    <submittedName>
        <fullName evidence="3">Site-specific DNA recombinase</fullName>
    </submittedName>
</protein>
<proteinExistence type="predicted"/>
<dbReference type="STRING" id="1533.SAMN05443638_10643"/>
<feature type="coiled-coil region" evidence="1">
    <location>
        <begin position="249"/>
        <end position="325"/>
    </location>
</feature>
<sequence>MAELERNNILDRMFLGATRAAKKGKWLGGIVPYGYEVNADGYLQINEEEAKVVKEIYNLYVNKNYTSIDISMYLNSLNIPTNSFRNSKGKRRKGLTGKWRHNSILRILSSSTYKGIHEYGKRGTRRKETISRNVPAIIDEEIWNKAQIQKQKNNYCNPRNCHKRTYLLSGILKCERCGRNFQGVSYKDKSSVYVCATKRGDKKRILGETCDNINVNAEVMEETMWSLVKQILLNYEKVIPSLNKSKISSNEKKKNLLKLKEEFNKKDKEKDKILTLFRKDLISEDDVEKEIKAIKDEKNRLNKLILQIENNLVNCQEKLNSFTETIIEYKKSIVNCSREKKKEIIKYLIKEVLVNFKIENGRKELVIKPTLNFNVNFNVYKDMD</sequence>
<accession>A0A1M4UX28</accession>
<gene>
    <name evidence="3" type="ORF">SAMN05443638_10643</name>
</gene>
<evidence type="ECO:0000313" key="3">
    <source>
        <dbReference type="EMBL" id="SHE61301.1"/>
    </source>
</evidence>
<dbReference type="InterPro" id="IPR050639">
    <property type="entry name" value="SSR_resolvase"/>
</dbReference>
<dbReference type="PANTHER" id="PTHR30461">
    <property type="entry name" value="DNA-INVERTASE FROM LAMBDOID PROPHAGE"/>
    <property type="match status" value="1"/>
</dbReference>
<dbReference type="InterPro" id="IPR038109">
    <property type="entry name" value="DNA_bind_recomb_sf"/>
</dbReference>
<dbReference type="PANTHER" id="PTHR30461:SF23">
    <property type="entry name" value="DNA RECOMBINASE-RELATED"/>
    <property type="match status" value="1"/>
</dbReference>
<feature type="domain" description="Recombinase" evidence="2">
    <location>
        <begin position="32"/>
        <end position="157"/>
    </location>
</feature>
<keyword evidence="4" id="KW-1185">Reference proteome</keyword>
<dbReference type="InterPro" id="IPR025827">
    <property type="entry name" value="Zn_ribbon_recom_dom"/>
</dbReference>
<evidence type="ECO:0000313" key="4">
    <source>
        <dbReference type="Proteomes" id="UP000184035"/>
    </source>
</evidence>
<dbReference type="Gene3D" id="3.90.1750.20">
    <property type="entry name" value="Putative Large Serine Recombinase, Chain B, Domain 2"/>
    <property type="match status" value="1"/>
</dbReference>
<evidence type="ECO:0000259" key="2">
    <source>
        <dbReference type="PROSITE" id="PS51737"/>
    </source>
</evidence>